<evidence type="ECO:0000256" key="5">
    <source>
        <dbReference type="RuleBase" id="RU361157"/>
    </source>
</evidence>
<dbReference type="EMBL" id="BMBA01000004">
    <property type="protein sequence ID" value="GFZ33101.1"/>
    <property type="molecule type" value="Genomic_DNA"/>
</dbReference>
<name>A0ABQ1EEA7_9CLOT</name>
<keyword evidence="4 5" id="KW-0472">Membrane</keyword>
<dbReference type="InterPro" id="IPR000412">
    <property type="entry name" value="ABC_2_transport"/>
</dbReference>
<evidence type="ECO:0000256" key="3">
    <source>
        <dbReference type="ARBA" id="ARBA00022989"/>
    </source>
</evidence>
<dbReference type="PRINTS" id="PR00164">
    <property type="entry name" value="ABC2TRNSPORT"/>
</dbReference>
<dbReference type="InterPro" id="IPR047817">
    <property type="entry name" value="ABC2_TM_bact-type"/>
</dbReference>
<sequence>MNLIKIVKFDIVNIIRNPTLIIANTIFPLILIGVIGFITKGGYGSLGINSYDYYGVTLMIFTAIMLAMTATNTFMEEKVKKGNTRIIYAPVSKAEIYLSKLIATYIVGIVCYSLIILFAQYILHMNFGGKNVLYVVILINVLSLFGCCLGTMFCSIFKKEQLANSIMQIPILIFVFLGGSFFPVEGLGKLITKISVISPIKWITECAFKIIYDNDFSMYISTLGVISVFSIICIIITHITFKPEEYV</sequence>
<dbReference type="PANTHER" id="PTHR43027:SF1">
    <property type="entry name" value="DOXORUBICIN RESISTANCE ABC TRANSPORTER PERMEASE PROTEIN DRRC-RELATED"/>
    <property type="match status" value="1"/>
</dbReference>
<feature type="domain" description="ABC transmembrane type-2" evidence="6">
    <location>
        <begin position="19"/>
        <end position="244"/>
    </location>
</feature>
<keyword evidence="3 5" id="KW-1133">Transmembrane helix</keyword>
<dbReference type="InterPro" id="IPR013525">
    <property type="entry name" value="ABC2_TM"/>
</dbReference>
<keyword evidence="2 5" id="KW-0812">Transmembrane</keyword>
<evidence type="ECO:0000256" key="1">
    <source>
        <dbReference type="ARBA" id="ARBA00004141"/>
    </source>
</evidence>
<feature type="transmembrane region" description="Helical" evidence="5">
    <location>
        <begin position="96"/>
        <end position="120"/>
    </location>
</feature>
<dbReference type="InterPro" id="IPR052902">
    <property type="entry name" value="ABC-2_transporter"/>
</dbReference>
<feature type="transmembrane region" description="Helical" evidence="5">
    <location>
        <begin position="20"/>
        <end position="39"/>
    </location>
</feature>
<comment type="caution">
    <text evidence="7">The sequence shown here is derived from an EMBL/GenBank/DDBJ whole genome shotgun (WGS) entry which is preliminary data.</text>
</comment>
<evidence type="ECO:0000256" key="4">
    <source>
        <dbReference type="ARBA" id="ARBA00023136"/>
    </source>
</evidence>
<evidence type="ECO:0000256" key="2">
    <source>
        <dbReference type="ARBA" id="ARBA00022692"/>
    </source>
</evidence>
<dbReference type="Pfam" id="PF12698">
    <property type="entry name" value="ABC2_membrane_3"/>
    <property type="match status" value="1"/>
</dbReference>
<comment type="similarity">
    <text evidence="5">Belongs to the ABC-2 integral membrane protein family.</text>
</comment>
<gene>
    <name evidence="7" type="ORF">CSC2_36270</name>
</gene>
<keyword evidence="8" id="KW-1185">Reference proteome</keyword>
<evidence type="ECO:0000313" key="8">
    <source>
        <dbReference type="Proteomes" id="UP000663802"/>
    </source>
</evidence>
<feature type="transmembrane region" description="Helical" evidence="5">
    <location>
        <begin position="132"/>
        <end position="154"/>
    </location>
</feature>
<dbReference type="PROSITE" id="PS51012">
    <property type="entry name" value="ABC_TM2"/>
    <property type="match status" value="1"/>
</dbReference>
<dbReference type="Proteomes" id="UP000663802">
    <property type="component" value="Unassembled WGS sequence"/>
</dbReference>
<evidence type="ECO:0000313" key="7">
    <source>
        <dbReference type="EMBL" id="GFZ33101.1"/>
    </source>
</evidence>
<accession>A0ABQ1EEA7</accession>
<dbReference type="RefSeq" id="WP_206871344.1">
    <property type="nucleotide sequence ID" value="NZ_BMBA01000004.1"/>
</dbReference>
<keyword evidence="5" id="KW-0813">Transport</keyword>
<keyword evidence="5" id="KW-1003">Cell membrane</keyword>
<feature type="transmembrane region" description="Helical" evidence="5">
    <location>
        <begin position="166"/>
        <end position="184"/>
    </location>
</feature>
<organism evidence="7 8">
    <name type="scientific">Clostridium zeae</name>
    <dbReference type="NCBI Taxonomy" id="2759022"/>
    <lineage>
        <taxon>Bacteria</taxon>
        <taxon>Bacillati</taxon>
        <taxon>Bacillota</taxon>
        <taxon>Clostridia</taxon>
        <taxon>Eubacteriales</taxon>
        <taxon>Clostridiaceae</taxon>
        <taxon>Clostridium</taxon>
    </lineage>
</organism>
<reference evidence="7 8" key="1">
    <citation type="journal article" date="2021" name="Int. J. Syst. Evol. Microbiol.">
        <title>Clostridium zeae sp. nov., isolated from corn silage.</title>
        <authorList>
            <person name="Kobayashi H."/>
            <person name="Tanizawa Y."/>
            <person name="Yagura M."/>
            <person name="Sakamoto M."/>
            <person name="Ohkuma M."/>
            <person name="Tohno M."/>
        </authorList>
    </citation>
    <scope>NUCLEOTIDE SEQUENCE [LARGE SCALE GENOMIC DNA]</scope>
    <source>
        <strain evidence="7 8">CSC2</strain>
    </source>
</reference>
<dbReference type="PANTHER" id="PTHR43027">
    <property type="entry name" value="DOXORUBICIN RESISTANCE ABC TRANSPORTER PERMEASE PROTEIN DRRC-RELATED"/>
    <property type="match status" value="1"/>
</dbReference>
<dbReference type="PIRSF" id="PIRSF006648">
    <property type="entry name" value="DrrB"/>
    <property type="match status" value="1"/>
</dbReference>
<comment type="subcellular location">
    <subcellularLocation>
        <location evidence="5">Cell membrane</location>
        <topology evidence="5">Multi-pass membrane protein</topology>
    </subcellularLocation>
    <subcellularLocation>
        <location evidence="1">Membrane</location>
        <topology evidence="1">Multi-pass membrane protein</topology>
    </subcellularLocation>
</comment>
<feature type="transmembrane region" description="Helical" evidence="5">
    <location>
        <begin position="218"/>
        <end position="241"/>
    </location>
</feature>
<evidence type="ECO:0000259" key="6">
    <source>
        <dbReference type="PROSITE" id="PS51012"/>
    </source>
</evidence>
<protein>
    <recommendedName>
        <fullName evidence="5">Transport permease protein</fullName>
    </recommendedName>
</protein>
<feature type="transmembrane region" description="Helical" evidence="5">
    <location>
        <begin position="51"/>
        <end position="75"/>
    </location>
</feature>
<proteinExistence type="inferred from homology"/>